<comment type="caution">
    <text evidence="1">The sequence shown here is derived from an EMBL/GenBank/DDBJ whole genome shotgun (WGS) entry which is preliminary data.</text>
</comment>
<reference evidence="1 2" key="1">
    <citation type="submission" date="2017-01" db="EMBL/GenBank/DDBJ databases">
        <title>Draft genome sequence of Pseudomonas pachastrellae type strain CCUG 46540T from a deep sea.</title>
        <authorList>
            <person name="Gomila M."/>
            <person name="Mulet M."/>
            <person name="Lalucat J."/>
            <person name="Garcia-Valdes E."/>
        </authorList>
    </citation>
    <scope>NUCLEOTIDE SEQUENCE [LARGE SCALE GENOMIC DNA]</scope>
    <source>
        <strain evidence="1 2">CCUG 46540</strain>
    </source>
</reference>
<gene>
    <name evidence="1" type="ORF">BXT89_12755</name>
</gene>
<evidence type="ECO:0000313" key="2">
    <source>
        <dbReference type="Proteomes" id="UP000242847"/>
    </source>
</evidence>
<evidence type="ECO:0000313" key="1">
    <source>
        <dbReference type="EMBL" id="ONM43485.1"/>
    </source>
</evidence>
<dbReference type="AlphaFoldDB" id="A0A1S8DDH4"/>
<accession>A0A1S8DDH4</accession>
<keyword evidence="2" id="KW-1185">Reference proteome</keyword>
<organism evidence="1 2">
    <name type="scientific">Halopseudomonas pachastrellae</name>
    <dbReference type="NCBI Taxonomy" id="254161"/>
    <lineage>
        <taxon>Bacteria</taxon>
        <taxon>Pseudomonadati</taxon>
        <taxon>Pseudomonadota</taxon>
        <taxon>Gammaproteobacteria</taxon>
        <taxon>Pseudomonadales</taxon>
        <taxon>Pseudomonadaceae</taxon>
        <taxon>Halopseudomonas</taxon>
    </lineage>
</organism>
<dbReference type="Proteomes" id="UP000242847">
    <property type="component" value="Unassembled WGS sequence"/>
</dbReference>
<sequence length="78" mass="8413">MVASVVAGLLEVAVARFQADGRRGGALANHRAVAIGDLEVRALRGGLNGDGLLRVIEESFFRALLILLFQFLRADHNQ</sequence>
<dbReference type="EMBL" id="MUBC01000027">
    <property type="protein sequence ID" value="ONM43485.1"/>
    <property type="molecule type" value="Genomic_DNA"/>
</dbReference>
<name>A0A1S8DDH4_9GAMM</name>
<protein>
    <submittedName>
        <fullName evidence="1">Uncharacterized protein</fullName>
    </submittedName>
</protein>
<proteinExistence type="predicted"/>